<accession>A0ABX6EWV9</accession>
<dbReference type="InterPro" id="IPR003607">
    <property type="entry name" value="HD/PDEase_dom"/>
</dbReference>
<keyword evidence="1 3" id="KW-0479">Metal-binding</keyword>
<dbReference type="SMART" id="SM00471">
    <property type="entry name" value="HDc"/>
    <property type="match status" value="1"/>
</dbReference>
<dbReference type="SUPFAM" id="SSF109604">
    <property type="entry name" value="HD-domain/PDEase-like"/>
    <property type="match status" value="1"/>
</dbReference>
<evidence type="ECO:0000256" key="2">
    <source>
        <dbReference type="ARBA" id="ARBA00022801"/>
    </source>
</evidence>
<dbReference type="EMBL" id="CP015056">
    <property type="protein sequence ID" value="QGN15598.1"/>
    <property type="molecule type" value="Genomic_DNA"/>
</dbReference>
<dbReference type="CDD" id="cd00077">
    <property type="entry name" value="HDc"/>
    <property type="match status" value="1"/>
</dbReference>
<evidence type="ECO:0000313" key="6">
    <source>
        <dbReference type="Proteomes" id="UP000422736"/>
    </source>
</evidence>
<evidence type="ECO:0000256" key="3">
    <source>
        <dbReference type="RuleBase" id="RU363067"/>
    </source>
</evidence>
<sequence>MAVHVCCIGPCIDVVKRLSKDPNVALERFENVSQLLLNLFKRRLCDPDVTFEGPCVLLCYEPVKTKLRSTSPLNSLGPKALSYCIRDMFPCFNLITIPVNEFMDYYDTVVIPKLVPGMDDTDDNLDRLSNIYRWMYSDSDLILDKEEVKGGDPASGSGSNNGPTSKSYVPCCSDNLYTMASHLAYLSPDVKNSHEMIPVWDYLDFTDLVQAQLKKDNDFYWKSLDSWNFCAHSLSCTELVWCSYLILNKLSKQCNLSHTPPGKNRLLLMLLNIEATYHQTNKFHNFKHAVDVLQATYRLCHLLELPSLPSFLLCIAAIGHDVGHPGTNNMLFNRYHSPLSQYYKEQSVLENFHADVYLDILSRYWPGLSHEFTTIKDSIIATDMALHNHYVETIKQETVPTLAGLTSLIIKAADISNVTRPLLISAKWAALITMEFTECALLEKNLIEWQKNGSNSSMKISHKLPVEFIGTVELPSTIDELLKRYPSIPKGQTFFIDTFALSLFSGLGLKFKQLYFLVDNVESNRKFWIEKGLEQG</sequence>
<gene>
    <name evidence="5" type="primary">PDE2</name>
    <name evidence="5" type="ORF">FIM1_2290</name>
</gene>
<proteinExistence type="inferred from homology"/>
<dbReference type="Pfam" id="PF00233">
    <property type="entry name" value="PDEase_I"/>
    <property type="match status" value="1"/>
</dbReference>
<evidence type="ECO:0000313" key="5">
    <source>
        <dbReference type="EMBL" id="QGN15598.1"/>
    </source>
</evidence>
<dbReference type="Proteomes" id="UP000422736">
    <property type="component" value="Chromosome 3"/>
</dbReference>
<name>A0ABX6EWV9_KLUMA</name>
<dbReference type="InterPro" id="IPR023174">
    <property type="entry name" value="PDEase_CS"/>
</dbReference>
<dbReference type="InterPro" id="IPR002073">
    <property type="entry name" value="PDEase_catalytic_dom"/>
</dbReference>
<comment type="cofactor">
    <cofactor evidence="3">
        <name>a divalent metal cation</name>
        <dbReference type="ChEBI" id="CHEBI:60240"/>
    </cofactor>
    <text evidence="3">Binds 2 divalent metal cations per subunit. Site 1 may preferentially bind zinc ions, while site 2 has a preference for magnesium and/or manganese ions.</text>
</comment>
<dbReference type="Gene3D" id="1.10.1300.10">
    <property type="entry name" value="3'5'-cyclic nucleotide phosphodiesterase, catalytic domain"/>
    <property type="match status" value="1"/>
</dbReference>
<comment type="similarity">
    <text evidence="3">Belongs to the cyclic nucleotide phosphodiesterase family.</text>
</comment>
<keyword evidence="6" id="KW-1185">Reference proteome</keyword>
<dbReference type="PROSITE" id="PS00126">
    <property type="entry name" value="PDEASE_I_1"/>
    <property type="match status" value="1"/>
</dbReference>
<dbReference type="PRINTS" id="PR00387">
    <property type="entry name" value="PDIESTERASE1"/>
</dbReference>
<dbReference type="InterPro" id="IPR023088">
    <property type="entry name" value="PDEase"/>
</dbReference>
<dbReference type="PANTHER" id="PTHR11347">
    <property type="entry name" value="CYCLIC NUCLEOTIDE PHOSPHODIESTERASE"/>
    <property type="match status" value="1"/>
</dbReference>
<dbReference type="InterPro" id="IPR036971">
    <property type="entry name" value="PDEase_catalytic_dom_sf"/>
</dbReference>
<evidence type="ECO:0000259" key="4">
    <source>
        <dbReference type="PROSITE" id="PS51845"/>
    </source>
</evidence>
<dbReference type="EC" id="3.1.4.-" evidence="3"/>
<keyword evidence="2 3" id="KW-0378">Hydrolase</keyword>
<dbReference type="PROSITE" id="PS51845">
    <property type="entry name" value="PDEASE_I_2"/>
    <property type="match status" value="1"/>
</dbReference>
<reference evidence="5 6" key="1">
    <citation type="submission" date="2016-03" db="EMBL/GenBank/DDBJ databases">
        <title>How can Kluyveromyces marxianus grow so fast - potential evolutionary course in Saccharomyces Complex revealed by comparative genomics.</title>
        <authorList>
            <person name="Mo W."/>
            <person name="Lu W."/>
            <person name="Yang X."/>
            <person name="Qi J."/>
            <person name="Lv H."/>
        </authorList>
    </citation>
    <scope>NUCLEOTIDE SEQUENCE [LARGE SCALE GENOMIC DNA]</scope>
    <source>
        <strain evidence="5 6">FIM1</strain>
    </source>
</reference>
<feature type="domain" description="PDEase" evidence="4">
    <location>
        <begin position="201"/>
        <end position="535"/>
    </location>
</feature>
<protein>
    <recommendedName>
        <fullName evidence="3">Phosphodiesterase</fullName>
        <ecNumber evidence="3">3.1.4.-</ecNumber>
    </recommendedName>
</protein>
<evidence type="ECO:0000256" key="1">
    <source>
        <dbReference type="ARBA" id="ARBA00022723"/>
    </source>
</evidence>
<organism evidence="5 6">
    <name type="scientific">Kluyveromyces marxianus</name>
    <name type="common">Yeast</name>
    <name type="synonym">Candida kefyr</name>
    <dbReference type="NCBI Taxonomy" id="4911"/>
    <lineage>
        <taxon>Eukaryota</taxon>
        <taxon>Fungi</taxon>
        <taxon>Dikarya</taxon>
        <taxon>Ascomycota</taxon>
        <taxon>Saccharomycotina</taxon>
        <taxon>Saccharomycetes</taxon>
        <taxon>Saccharomycetales</taxon>
        <taxon>Saccharomycetaceae</taxon>
        <taxon>Kluyveromyces</taxon>
    </lineage>
</organism>